<dbReference type="EMBL" id="BONZ01000043">
    <property type="protein sequence ID" value="GIH16545.1"/>
    <property type="molecule type" value="Genomic_DNA"/>
</dbReference>
<reference evidence="13" key="1">
    <citation type="submission" date="2021-01" db="EMBL/GenBank/DDBJ databases">
        <title>Whole genome shotgun sequence of Rugosimonospora africana NBRC 104875.</title>
        <authorList>
            <person name="Komaki H."/>
            <person name="Tamura T."/>
        </authorList>
    </citation>
    <scope>NUCLEOTIDE SEQUENCE</scope>
    <source>
        <strain evidence="13">NBRC 104875</strain>
    </source>
</reference>
<dbReference type="AlphaFoldDB" id="A0A8J3QS81"/>
<evidence type="ECO:0000256" key="9">
    <source>
        <dbReference type="ARBA" id="ARBA00023277"/>
    </source>
</evidence>
<evidence type="ECO:0000313" key="13">
    <source>
        <dbReference type="EMBL" id="GIH16545.1"/>
    </source>
</evidence>
<sequence>MTWLVTGGAGYIGGHVVRALRAAGYPVVVLDDLSTGRPERLPEDVDLVVGSVTDQPLVAGVLRGYPVDGVVHLAARKSVAESVARPDWYHRENVGGVAALLDAMAETGVSRMLFSSSAAVYGIPAAPRVDEACRTAPINPYGLTKLLGEQLIAVAGTGYPLSWLALRYFNVVGAAQPLLADRVPANLVPIALAALAADRPVTVTGTDFPTRDGTGVRDYVHVEDLAAAHLAAVNRLMDTRPASAVYNVGTGHGYSVLEVLRRIGAVTGQPVPYEVGPRRPGDPPEVVADVSRIRRELGWRARYGLTEMIASTWLAWSELSGPVRAG</sequence>
<comment type="caution">
    <text evidence="13">The sequence shown here is derived from an EMBL/GenBank/DDBJ whole genome shotgun (WGS) entry which is preliminary data.</text>
</comment>
<evidence type="ECO:0000256" key="1">
    <source>
        <dbReference type="ARBA" id="ARBA00000083"/>
    </source>
</evidence>
<dbReference type="NCBIfam" id="TIGR01179">
    <property type="entry name" value="galE"/>
    <property type="match status" value="1"/>
</dbReference>
<proteinExistence type="inferred from homology"/>
<evidence type="ECO:0000256" key="6">
    <source>
        <dbReference type="ARBA" id="ARBA00018569"/>
    </source>
</evidence>
<dbReference type="UniPathway" id="UPA00214"/>
<keyword evidence="7" id="KW-0520">NAD</keyword>
<evidence type="ECO:0000256" key="2">
    <source>
        <dbReference type="ARBA" id="ARBA00001911"/>
    </source>
</evidence>
<dbReference type="InterPro" id="IPR036291">
    <property type="entry name" value="NAD(P)-bd_dom_sf"/>
</dbReference>
<evidence type="ECO:0000256" key="11">
    <source>
        <dbReference type="ARBA" id="ARBA00033067"/>
    </source>
</evidence>
<dbReference type="InterPro" id="IPR005886">
    <property type="entry name" value="UDP_G4E"/>
</dbReference>
<evidence type="ECO:0000259" key="12">
    <source>
        <dbReference type="Pfam" id="PF01370"/>
    </source>
</evidence>
<keyword evidence="8" id="KW-0413">Isomerase</keyword>
<keyword evidence="9" id="KW-0119">Carbohydrate metabolism</keyword>
<protein>
    <recommendedName>
        <fullName evidence="6">UDP-glucose 4-epimerase</fullName>
        <ecNumber evidence="5">5.1.3.2</ecNumber>
    </recommendedName>
    <alternativeName>
        <fullName evidence="11">Galactowaldenase</fullName>
    </alternativeName>
    <alternativeName>
        <fullName evidence="10">UDP-galactose 4-epimerase</fullName>
    </alternativeName>
</protein>
<organism evidence="13 14">
    <name type="scientific">Rugosimonospora africana</name>
    <dbReference type="NCBI Taxonomy" id="556532"/>
    <lineage>
        <taxon>Bacteria</taxon>
        <taxon>Bacillati</taxon>
        <taxon>Actinomycetota</taxon>
        <taxon>Actinomycetes</taxon>
        <taxon>Micromonosporales</taxon>
        <taxon>Micromonosporaceae</taxon>
        <taxon>Rugosimonospora</taxon>
    </lineage>
</organism>
<evidence type="ECO:0000256" key="3">
    <source>
        <dbReference type="ARBA" id="ARBA00004947"/>
    </source>
</evidence>
<evidence type="ECO:0000256" key="5">
    <source>
        <dbReference type="ARBA" id="ARBA00013189"/>
    </source>
</evidence>
<dbReference type="PANTHER" id="PTHR43725:SF53">
    <property type="entry name" value="UDP-ARABINOSE 4-EPIMERASE 1"/>
    <property type="match status" value="1"/>
</dbReference>
<dbReference type="Gene3D" id="3.90.25.10">
    <property type="entry name" value="UDP-galactose 4-epimerase, domain 1"/>
    <property type="match status" value="1"/>
</dbReference>
<dbReference type="InterPro" id="IPR001509">
    <property type="entry name" value="Epimerase_deHydtase"/>
</dbReference>
<comment type="similarity">
    <text evidence="4">Belongs to the NAD(P)-dependent epimerase/dehydratase family.</text>
</comment>
<dbReference type="GO" id="GO:0033499">
    <property type="term" value="P:galactose catabolic process via UDP-galactose, Leloir pathway"/>
    <property type="evidence" value="ECO:0007669"/>
    <property type="project" value="TreeGrafter"/>
</dbReference>
<dbReference type="Gene3D" id="3.40.50.720">
    <property type="entry name" value="NAD(P)-binding Rossmann-like Domain"/>
    <property type="match status" value="1"/>
</dbReference>
<dbReference type="GO" id="GO:0003978">
    <property type="term" value="F:UDP-glucose 4-epimerase activity"/>
    <property type="evidence" value="ECO:0007669"/>
    <property type="project" value="UniProtKB-EC"/>
</dbReference>
<dbReference type="SUPFAM" id="SSF51735">
    <property type="entry name" value="NAD(P)-binding Rossmann-fold domains"/>
    <property type="match status" value="1"/>
</dbReference>
<evidence type="ECO:0000256" key="8">
    <source>
        <dbReference type="ARBA" id="ARBA00023235"/>
    </source>
</evidence>
<evidence type="ECO:0000256" key="10">
    <source>
        <dbReference type="ARBA" id="ARBA00031367"/>
    </source>
</evidence>
<name>A0A8J3QS81_9ACTN</name>
<evidence type="ECO:0000256" key="4">
    <source>
        <dbReference type="ARBA" id="ARBA00007637"/>
    </source>
</evidence>
<evidence type="ECO:0000256" key="7">
    <source>
        <dbReference type="ARBA" id="ARBA00023027"/>
    </source>
</evidence>
<evidence type="ECO:0000313" key="14">
    <source>
        <dbReference type="Proteomes" id="UP000642748"/>
    </source>
</evidence>
<gene>
    <name evidence="13" type="ORF">Raf01_47170</name>
</gene>
<comment type="cofactor">
    <cofactor evidence="2">
        <name>NAD(+)</name>
        <dbReference type="ChEBI" id="CHEBI:57540"/>
    </cofactor>
</comment>
<comment type="catalytic activity">
    <reaction evidence="1">
        <text>UDP-alpha-D-glucose = UDP-alpha-D-galactose</text>
        <dbReference type="Rhea" id="RHEA:22168"/>
        <dbReference type="ChEBI" id="CHEBI:58885"/>
        <dbReference type="ChEBI" id="CHEBI:66914"/>
        <dbReference type="EC" id="5.1.3.2"/>
    </reaction>
</comment>
<dbReference type="Pfam" id="PF01370">
    <property type="entry name" value="Epimerase"/>
    <property type="match status" value="1"/>
</dbReference>
<dbReference type="RefSeq" id="WP_203920103.1">
    <property type="nucleotide sequence ID" value="NZ_BONZ01000043.1"/>
</dbReference>
<feature type="domain" description="NAD-dependent epimerase/dehydratase" evidence="12">
    <location>
        <begin position="3"/>
        <end position="249"/>
    </location>
</feature>
<dbReference type="EC" id="5.1.3.2" evidence="5"/>
<keyword evidence="14" id="KW-1185">Reference proteome</keyword>
<dbReference type="PRINTS" id="PR01713">
    <property type="entry name" value="NUCEPIMERASE"/>
</dbReference>
<comment type="pathway">
    <text evidence="3">Carbohydrate metabolism; galactose metabolism.</text>
</comment>
<accession>A0A8J3QS81</accession>
<dbReference type="PANTHER" id="PTHR43725">
    <property type="entry name" value="UDP-GLUCOSE 4-EPIMERASE"/>
    <property type="match status" value="1"/>
</dbReference>
<dbReference type="Proteomes" id="UP000642748">
    <property type="component" value="Unassembled WGS sequence"/>
</dbReference>